<name>A0ABW4U2Y5_9SPHN</name>
<dbReference type="InterPro" id="IPR036397">
    <property type="entry name" value="RNaseH_sf"/>
</dbReference>
<protein>
    <recommendedName>
        <fullName evidence="3">Integrase catalytic domain-containing protein</fullName>
    </recommendedName>
</protein>
<evidence type="ECO:0008006" key="3">
    <source>
        <dbReference type="Google" id="ProtNLM"/>
    </source>
</evidence>
<dbReference type="RefSeq" id="WP_380930354.1">
    <property type="nucleotide sequence ID" value="NZ_JBHUGS010000003.1"/>
</dbReference>
<organism evidence="1 2">
    <name type="scientific">Sphingomonas arantia</name>
    <dbReference type="NCBI Taxonomy" id="1460676"/>
    <lineage>
        <taxon>Bacteria</taxon>
        <taxon>Pseudomonadati</taxon>
        <taxon>Pseudomonadota</taxon>
        <taxon>Alphaproteobacteria</taxon>
        <taxon>Sphingomonadales</taxon>
        <taxon>Sphingomonadaceae</taxon>
        <taxon>Sphingomonas</taxon>
    </lineage>
</organism>
<keyword evidence="2" id="KW-1185">Reference proteome</keyword>
<evidence type="ECO:0000313" key="1">
    <source>
        <dbReference type="EMBL" id="MFD1951581.1"/>
    </source>
</evidence>
<dbReference type="Gene3D" id="3.30.420.10">
    <property type="entry name" value="Ribonuclease H-like superfamily/Ribonuclease H"/>
    <property type="match status" value="1"/>
</dbReference>
<dbReference type="Proteomes" id="UP001597400">
    <property type="component" value="Unassembled WGS sequence"/>
</dbReference>
<accession>A0ABW4U2Y5</accession>
<sequence>MFGPRSDDRQPGSEMNRELVVWIDEHRNLIGLMHLKRDRYPRLALLSDITPTVACIDIVLEDSARIRPRWLDPEITEDEREDIKRRMDAIAPLVSDEPAIFDPAARGKLIGQRHRETGISRNSLKHWLHAFFRYGQCANALRNHYDRCGRKKGPAKEGWAKIGRPVDRDTDRKGHEPVTVALIREFENAVVRERKFAGDAFRISGAHTRWHDENCYDISEDAGRLRSSLKAKYANIDPADYEQFRRWYHSNDKAEETARHLLSDPIYEKDNRAITSTSTAETSGPGSRLQIDASEVNFALGSTLNRHRLVGRPYIYFVRDVWSRYICGYYLGFQPPSMVAASLALMSAFTRKDAVLRKFDFDPVVDAWDWHYVGGSLLHDGGELRGHQGDWLVGETSMTFEQTACDRGDLKGAVETLFHWSDVKWSSKVPGRRPDPRYRGRGRTPDDIALAHAGKLKTVFEFEREVILFILRFNGHVLKGYDADPDMVAAGIPRVPSEMLHWGIEHRGAPRSFDDEVVRFMLMPRADVSIYPNGIEFQNVRFTCLELRPLQARAAASGRKIRATISYDFKGDAVYWHDPSAPNGFRRCARADAHRWVDGLLFEEIAEFEAERNRLEQDKIVEERRVRAEDAARDRAEAARRAAEPLPLLPAQTRPEARKAKTQARANELDAELKEKFGSLLEGASEVAIPKPGGVVVPIRAVTTRNFAVPSVEDIEDDDE</sequence>
<dbReference type="EMBL" id="JBHUGS010000003">
    <property type="protein sequence ID" value="MFD1951581.1"/>
    <property type="molecule type" value="Genomic_DNA"/>
</dbReference>
<gene>
    <name evidence="1" type="ORF">ACFSGX_12475</name>
</gene>
<reference evidence="2" key="1">
    <citation type="journal article" date="2019" name="Int. J. Syst. Evol. Microbiol.">
        <title>The Global Catalogue of Microorganisms (GCM) 10K type strain sequencing project: providing services to taxonomists for standard genome sequencing and annotation.</title>
        <authorList>
            <consortium name="The Broad Institute Genomics Platform"/>
            <consortium name="The Broad Institute Genome Sequencing Center for Infectious Disease"/>
            <person name="Wu L."/>
            <person name="Ma J."/>
        </authorList>
    </citation>
    <scope>NUCLEOTIDE SEQUENCE [LARGE SCALE GENOMIC DNA]</scope>
    <source>
        <strain evidence="2">CGMCC 1.12702</strain>
    </source>
</reference>
<proteinExistence type="predicted"/>
<comment type="caution">
    <text evidence="1">The sequence shown here is derived from an EMBL/GenBank/DDBJ whole genome shotgun (WGS) entry which is preliminary data.</text>
</comment>
<evidence type="ECO:0000313" key="2">
    <source>
        <dbReference type="Proteomes" id="UP001597400"/>
    </source>
</evidence>